<dbReference type="InterPro" id="IPR003593">
    <property type="entry name" value="AAA+_ATPase"/>
</dbReference>
<dbReference type="InterPro" id="IPR052026">
    <property type="entry name" value="ExeA_AAA_ATPase_DNA-bind"/>
</dbReference>
<dbReference type="Proteomes" id="UP001177595">
    <property type="component" value="Chromosome"/>
</dbReference>
<dbReference type="GO" id="GO:0003677">
    <property type="term" value="F:DNA binding"/>
    <property type="evidence" value="ECO:0007669"/>
    <property type="project" value="InterPro"/>
</dbReference>
<dbReference type="AlphaFoldDB" id="A0AA95K914"/>
<dbReference type="InterPro" id="IPR001387">
    <property type="entry name" value="Cro/C1-type_HTH"/>
</dbReference>
<dbReference type="RefSeq" id="WP_280624561.1">
    <property type="nucleotide sequence ID" value="NZ_CP123504.1"/>
</dbReference>
<sequence length="384" mass="43095">MLKLKTLLQQHSLTQAALARALDLSEATLAQIVNHHQWPKQDTDALKHRIRAWLRDQGIAADDCFDEVTPDGKENRTTPSNEEDTMLLKKQVLTPATKKHFGLFRAPFDDQAMQGHEDVFLTPESRYVREALYQTARYGGFIAVIGESGSGKSTLRRDLVDRIYRENAPVVVIEPYVLAMEDNDHQGKTLKAASLAEAIVHTLAPLEKLKRSPEARFRQLHRLLKDSSRAGYSHVLVIEEAHALPIATLKHLKRFFELEDGFKKLLSIVLLGQPELGDKLSERLLAVREVVQRCEVIDLPPLDDHLADFLDFKFKRVGGDINNVLGPDAIPALRQRLSWLRPKKDTPVSLLYPLAIGNLVTAAMNLAAQNAIPVIDANIIHSVH</sequence>
<name>A0AA95K914_9GAMM</name>
<evidence type="ECO:0000313" key="3">
    <source>
        <dbReference type="Proteomes" id="UP001177595"/>
    </source>
</evidence>
<dbReference type="Gene3D" id="1.10.260.40">
    <property type="entry name" value="lambda repressor-like DNA-binding domains"/>
    <property type="match status" value="1"/>
</dbReference>
<protein>
    <submittedName>
        <fullName evidence="2">AAA family ATPase</fullName>
    </submittedName>
</protein>
<reference evidence="2" key="1">
    <citation type="submission" date="2023-04" db="EMBL/GenBank/DDBJ databases">
        <title>Genome dynamics across the evolutionary transition to endosymbiosis.</title>
        <authorList>
            <person name="Siozios S."/>
            <person name="Nadal-Jimenez P."/>
            <person name="Azagi T."/>
            <person name="Sprong H."/>
            <person name="Frost C.L."/>
            <person name="Parratt S.R."/>
            <person name="Taylor G."/>
            <person name="Brettell L."/>
            <person name="Lew K.C."/>
            <person name="Croft L."/>
            <person name="King K.C."/>
            <person name="Brockhurst M.A."/>
            <person name="Hypsa V."/>
            <person name="Novakova E."/>
            <person name="Darby A.C."/>
            <person name="Hurst G.D.D."/>
        </authorList>
    </citation>
    <scope>NUCLEOTIDE SEQUENCE</scope>
    <source>
        <strain evidence="2">APv</strain>
    </source>
</reference>
<dbReference type="CDD" id="cd00093">
    <property type="entry name" value="HTH_XRE"/>
    <property type="match status" value="1"/>
</dbReference>
<dbReference type="PANTHER" id="PTHR35894:SF1">
    <property type="entry name" value="PHOSPHORIBULOKINASE _ URIDINE KINASE FAMILY"/>
    <property type="match status" value="1"/>
</dbReference>
<gene>
    <name evidence="2" type="ORF">QE210_14190</name>
</gene>
<dbReference type="SMART" id="SM00382">
    <property type="entry name" value="AAA"/>
    <property type="match status" value="1"/>
</dbReference>
<dbReference type="InterPro" id="IPR027417">
    <property type="entry name" value="P-loop_NTPase"/>
</dbReference>
<dbReference type="Gene3D" id="3.40.50.300">
    <property type="entry name" value="P-loop containing nucleotide triphosphate hydrolases"/>
    <property type="match status" value="1"/>
</dbReference>
<dbReference type="SUPFAM" id="SSF47413">
    <property type="entry name" value="lambda repressor-like DNA-binding domains"/>
    <property type="match status" value="1"/>
</dbReference>
<dbReference type="InterPro" id="IPR010982">
    <property type="entry name" value="Lambda_DNA-bd_dom_sf"/>
</dbReference>
<dbReference type="InterPro" id="IPR049945">
    <property type="entry name" value="AAA_22"/>
</dbReference>
<dbReference type="SUPFAM" id="SSF52540">
    <property type="entry name" value="P-loop containing nucleoside triphosphate hydrolases"/>
    <property type="match status" value="1"/>
</dbReference>
<dbReference type="PROSITE" id="PS50943">
    <property type="entry name" value="HTH_CROC1"/>
    <property type="match status" value="1"/>
</dbReference>
<proteinExistence type="predicted"/>
<organism evidence="2 3">
    <name type="scientific">Arsenophonus nasoniae</name>
    <name type="common">son-killer infecting Nasonia vitripennis</name>
    <dbReference type="NCBI Taxonomy" id="638"/>
    <lineage>
        <taxon>Bacteria</taxon>
        <taxon>Pseudomonadati</taxon>
        <taxon>Pseudomonadota</taxon>
        <taxon>Gammaproteobacteria</taxon>
        <taxon>Enterobacterales</taxon>
        <taxon>Morganellaceae</taxon>
        <taxon>Arsenophonus</taxon>
    </lineage>
</organism>
<evidence type="ECO:0000259" key="1">
    <source>
        <dbReference type="PROSITE" id="PS50943"/>
    </source>
</evidence>
<dbReference type="GO" id="GO:0016887">
    <property type="term" value="F:ATP hydrolysis activity"/>
    <property type="evidence" value="ECO:0007669"/>
    <property type="project" value="InterPro"/>
</dbReference>
<dbReference type="PANTHER" id="PTHR35894">
    <property type="entry name" value="GENERAL SECRETION PATHWAY PROTEIN A-RELATED"/>
    <property type="match status" value="1"/>
</dbReference>
<dbReference type="Pfam" id="PF13401">
    <property type="entry name" value="AAA_22"/>
    <property type="match status" value="1"/>
</dbReference>
<dbReference type="EMBL" id="CP123504">
    <property type="protein sequence ID" value="WGM00981.1"/>
    <property type="molecule type" value="Genomic_DNA"/>
</dbReference>
<accession>A0AA95K914</accession>
<evidence type="ECO:0000313" key="2">
    <source>
        <dbReference type="EMBL" id="WGM00981.1"/>
    </source>
</evidence>
<feature type="domain" description="HTH cro/C1-type" evidence="1">
    <location>
        <begin position="4"/>
        <end position="34"/>
    </location>
</feature>